<dbReference type="Pfam" id="PF06679">
    <property type="entry name" value="DUF1180"/>
    <property type="match status" value="1"/>
</dbReference>
<evidence type="ECO:0000256" key="7">
    <source>
        <dbReference type="ARBA" id="ARBA00023180"/>
    </source>
</evidence>
<feature type="chain" id="PRO_5013132171" description="Protein with signal anchor" evidence="10">
    <location>
        <begin position="23"/>
        <end position="140"/>
    </location>
</feature>
<sequence>MTPCSVAIEAITFLTAMMVCAAGDSVKKDSPTPELPTSGNSTKSGNTTNVIPPHWARTDDNSLQTAFLAFAAIGILLIFFIIFRSYRLRTSRAERRYGVQGNRNTQELTPLPMAVDEDSADDEQTLFDASQRSEQPRMVL</sequence>
<feature type="signal peptide" evidence="10">
    <location>
        <begin position="1"/>
        <end position="22"/>
    </location>
</feature>
<keyword evidence="6 9" id="KW-0472">Membrane</keyword>
<dbReference type="GO" id="GO:0016020">
    <property type="term" value="C:membrane"/>
    <property type="evidence" value="ECO:0007669"/>
    <property type="project" value="UniProtKB-SubCell"/>
</dbReference>
<reference evidence="11" key="1">
    <citation type="submission" date="2016-12" db="EMBL/GenBank/DDBJ databases">
        <title>An insight into the sialome and mialome of the sand fly, Nyssomyia neivai.</title>
        <authorList>
            <person name="Sebastian V."/>
            <person name="Goulart T.M."/>
            <person name="Oliveira W."/>
            <person name="Calvo E."/>
            <person name="Oliveira L.F."/>
            <person name="Pinto M.C."/>
            <person name="Rosselino A.M."/>
            <person name="Ribeiro J.M."/>
        </authorList>
    </citation>
    <scope>NUCLEOTIDE SEQUENCE</scope>
</reference>
<evidence type="ECO:0000313" key="11">
    <source>
        <dbReference type="EMBL" id="JAV02136.1"/>
    </source>
</evidence>
<protein>
    <recommendedName>
        <fullName evidence="12">Protein with signal anchor</fullName>
    </recommendedName>
</protein>
<keyword evidence="3 9" id="KW-0812">Transmembrane</keyword>
<evidence type="ECO:0000256" key="3">
    <source>
        <dbReference type="ARBA" id="ARBA00022692"/>
    </source>
</evidence>
<evidence type="ECO:0008006" key="12">
    <source>
        <dbReference type="Google" id="ProtNLM"/>
    </source>
</evidence>
<dbReference type="EMBL" id="GFDF01011948">
    <property type="protein sequence ID" value="JAV02136.1"/>
    <property type="molecule type" value="Transcribed_RNA"/>
</dbReference>
<comment type="similarity">
    <text evidence="2">Belongs to the FAM174 family.</text>
</comment>
<evidence type="ECO:0000256" key="1">
    <source>
        <dbReference type="ARBA" id="ARBA00004479"/>
    </source>
</evidence>
<comment type="subcellular location">
    <subcellularLocation>
        <location evidence="1">Membrane</location>
        <topology evidence="1">Single-pass type I membrane protein</topology>
    </subcellularLocation>
</comment>
<dbReference type="AlphaFoldDB" id="A0A1L8D6Q6"/>
<evidence type="ECO:0000256" key="6">
    <source>
        <dbReference type="ARBA" id="ARBA00023136"/>
    </source>
</evidence>
<feature type="region of interest" description="Disordered" evidence="8">
    <location>
        <begin position="27"/>
        <end position="51"/>
    </location>
</feature>
<evidence type="ECO:0000256" key="2">
    <source>
        <dbReference type="ARBA" id="ARBA00006986"/>
    </source>
</evidence>
<evidence type="ECO:0000256" key="8">
    <source>
        <dbReference type="SAM" id="MobiDB-lite"/>
    </source>
</evidence>
<evidence type="ECO:0000256" key="10">
    <source>
        <dbReference type="SAM" id="SignalP"/>
    </source>
</evidence>
<keyword evidence="5 9" id="KW-1133">Transmembrane helix</keyword>
<dbReference type="PANTHER" id="PTHR28607">
    <property type="entry name" value="EXPRESSED PROTEIN"/>
    <property type="match status" value="1"/>
</dbReference>
<evidence type="ECO:0000256" key="4">
    <source>
        <dbReference type="ARBA" id="ARBA00022729"/>
    </source>
</evidence>
<keyword evidence="4 10" id="KW-0732">Signal</keyword>
<dbReference type="InterPro" id="IPR009565">
    <property type="entry name" value="FAM174-like"/>
</dbReference>
<feature type="compositionally biased region" description="Low complexity" evidence="8">
    <location>
        <begin position="37"/>
        <end position="49"/>
    </location>
</feature>
<evidence type="ECO:0000256" key="9">
    <source>
        <dbReference type="SAM" id="Phobius"/>
    </source>
</evidence>
<organism evidence="11">
    <name type="scientific">Nyssomyia neivai</name>
    <dbReference type="NCBI Taxonomy" id="330878"/>
    <lineage>
        <taxon>Eukaryota</taxon>
        <taxon>Metazoa</taxon>
        <taxon>Ecdysozoa</taxon>
        <taxon>Arthropoda</taxon>
        <taxon>Hexapoda</taxon>
        <taxon>Insecta</taxon>
        <taxon>Pterygota</taxon>
        <taxon>Neoptera</taxon>
        <taxon>Endopterygota</taxon>
        <taxon>Diptera</taxon>
        <taxon>Nematocera</taxon>
        <taxon>Psychodoidea</taxon>
        <taxon>Psychodidae</taxon>
        <taxon>Nyssomyia</taxon>
    </lineage>
</organism>
<accession>A0A1L8D6Q6</accession>
<name>A0A1L8D6Q6_9DIPT</name>
<keyword evidence="7" id="KW-0325">Glycoprotein</keyword>
<proteinExistence type="inferred from homology"/>
<feature type="transmembrane region" description="Helical" evidence="9">
    <location>
        <begin position="66"/>
        <end position="86"/>
    </location>
</feature>
<dbReference type="PANTHER" id="PTHR28607:SF4">
    <property type="entry name" value="TRANSMEMBRANE PROTEIN"/>
    <property type="match status" value="1"/>
</dbReference>
<evidence type="ECO:0000256" key="5">
    <source>
        <dbReference type="ARBA" id="ARBA00022989"/>
    </source>
</evidence>